<evidence type="ECO:0000313" key="2">
    <source>
        <dbReference type="EMBL" id="ORE00339.1"/>
    </source>
</evidence>
<organism evidence="2 3">
    <name type="scientific">Hepatospora eriocheir</name>
    <dbReference type="NCBI Taxonomy" id="1081669"/>
    <lineage>
        <taxon>Eukaryota</taxon>
        <taxon>Fungi</taxon>
        <taxon>Fungi incertae sedis</taxon>
        <taxon>Microsporidia</taxon>
        <taxon>Hepatosporidae</taxon>
        <taxon>Hepatospora</taxon>
    </lineage>
</organism>
<proteinExistence type="predicted"/>
<feature type="transmembrane region" description="Helical" evidence="1">
    <location>
        <begin position="71"/>
        <end position="89"/>
    </location>
</feature>
<dbReference type="EMBL" id="LTAI01000032">
    <property type="protein sequence ID" value="ORE00339.1"/>
    <property type="molecule type" value="Genomic_DNA"/>
</dbReference>
<name>A0A1X0QKQ0_9MICR</name>
<dbReference type="Proteomes" id="UP000192501">
    <property type="component" value="Unassembled WGS sequence"/>
</dbReference>
<dbReference type="VEuPathDB" id="MicrosporidiaDB:A0H76_1464"/>
<dbReference type="AlphaFoldDB" id="A0A1X0QKQ0"/>
<keyword evidence="1" id="KW-0812">Transmembrane</keyword>
<keyword evidence="1" id="KW-1133">Transmembrane helix</keyword>
<protein>
    <submittedName>
        <fullName evidence="2">Uncharacterized protein</fullName>
    </submittedName>
</protein>
<evidence type="ECO:0000313" key="3">
    <source>
        <dbReference type="Proteomes" id="UP000192501"/>
    </source>
</evidence>
<comment type="caution">
    <text evidence="2">The sequence shown here is derived from an EMBL/GenBank/DDBJ whole genome shotgun (WGS) entry which is preliminary data.</text>
</comment>
<feature type="transmembrane region" description="Helical" evidence="1">
    <location>
        <begin position="40"/>
        <end position="59"/>
    </location>
</feature>
<keyword evidence="1" id="KW-0472">Membrane</keyword>
<gene>
    <name evidence="2" type="ORF">A0H76_1464</name>
</gene>
<feature type="transmembrane region" description="Helical" evidence="1">
    <location>
        <begin position="12"/>
        <end position="34"/>
    </location>
</feature>
<dbReference type="VEuPathDB" id="MicrosporidiaDB:HERIO_689"/>
<evidence type="ECO:0000256" key="1">
    <source>
        <dbReference type="SAM" id="Phobius"/>
    </source>
</evidence>
<accession>A0A1X0QKQ0</accession>
<reference evidence="2 3" key="1">
    <citation type="journal article" date="2017" name="Environ. Microbiol.">
        <title>Decay of the glycolytic pathway and adaptation to intranuclear parasitism within Enterocytozoonidae microsporidia.</title>
        <authorList>
            <person name="Wiredu Boakye D."/>
            <person name="Jaroenlak P."/>
            <person name="Prachumwat A."/>
            <person name="Williams T.A."/>
            <person name="Bateman K.S."/>
            <person name="Itsathitphaisarn O."/>
            <person name="Sritunyalucksana K."/>
            <person name="Paszkiewicz K.H."/>
            <person name="Moore K.A."/>
            <person name="Stentiford G.D."/>
            <person name="Williams B.A."/>
        </authorList>
    </citation>
    <scope>NUCLEOTIDE SEQUENCE [LARGE SCALE GENOMIC DNA]</scope>
    <source>
        <strain evidence="3">canceri</strain>
    </source>
</reference>
<sequence length="207" mass="24614">MSESGNSESTFNIKVSFFFQIIILIVFFICTELLFDNSVILNITLVVLVIELSFIPLLIYYMNFKSGVKNIVLIINFIIFITFLTFLWYRRNSVYIFDVSSDKNIQDEINRVKKYFKRPSLVLLMKFNKESDINIFKREKRFKDVLQDPPITIDGVKFIELVNNNLIDKNEYDTGKRLSGYIYKGAFKIKKVPKRRKWYRKVIKIPE</sequence>